<dbReference type="Proteomes" id="UP000230222">
    <property type="component" value="Unassembled WGS sequence"/>
</dbReference>
<protein>
    <submittedName>
        <fullName evidence="1">Uncharacterized protein</fullName>
    </submittedName>
</protein>
<sequence>MITVEIIKYGEKCLVAARGLACPPLEGTSDLSNPPAKSVVIIPKSSDSFPAEPRLMYHARRRGLGKNPRGLLFGILAGRVK</sequence>
<name>A0A2M8KQC2_9BACT</name>
<evidence type="ECO:0000313" key="2">
    <source>
        <dbReference type="Proteomes" id="UP000230222"/>
    </source>
</evidence>
<dbReference type="AlphaFoldDB" id="A0A2M8KQC2"/>
<accession>A0A2M8KQC2</accession>
<dbReference type="EMBL" id="PFEC01000018">
    <property type="protein sequence ID" value="PJE62089.1"/>
    <property type="molecule type" value="Genomic_DNA"/>
</dbReference>
<proteinExistence type="predicted"/>
<gene>
    <name evidence="1" type="ORF">COU87_01115</name>
</gene>
<comment type="caution">
    <text evidence="1">The sequence shown here is derived from an EMBL/GenBank/DDBJ whole genome shotgun (WGS) entry which is preliminary data.</text>
</comment>
<reference evidence="2" key="1">
    <citation type="submission" date="2017-09" db="EMBL/GenBank/DDBJ databases">
        <title>Depth-based differentiation of microbial function through sediment-hosted aquifers and enrichment of novel symbionts in the deep terrestrial subsurface.</title>
        <authorList>
            <person name="Probst A.J."/>
            <person name="Ladd B."/>
            <person name="Jarett J.K."/>
            <person name="Geller-Mcgrath D.E."/>
            <person name="Sieber C.M.K."/>
            <person name="Emerson J.B."/>
            <person name="Anantharaman K."/>
            <person name="Thomas B.C."/>
            <person name="Malmstrom R."/>
            <person name="Stieglmeier M."/>
            <person name="Klingl A."/>
            <person name="Woyke T."/>
            <person name="Ryan C.M."/>
            <person name="Banfield J.F."/>
        </authorList>
    </citation>
    <scope>NUCLEOTIDE SEQUENCE [LARGE SCALE GENOMIC DNA]</scope>
</reference>
<organism evidence="1 2">
    <name type="scientific">Candidatus Roizmanbacteria bacterium CG10_big_fil_rev_8_21_14_0_10_39_12</name>
    <dbReference type="NCBI Taxonomy" id="1974852"/>
    <lineage>
        <taxon>Bacteria</taxon>
        <taxon>Candidatus Roizmaniibacteriota</taxon>
    </lineage>
</organism>
<evidence type="ECO:0000313" key="1">
    <source>
        <dbReference type="EMBL" id="PJE62089.1"/>
    </source>
</evidence>